<organism evidence="2 3">
    <name type="scientific">Aeromonas hydrophila</name>
    <dbReference type="NCBI Taxonomy" id="644"/>
    <lineage>
        <taxon>Bacteria</taxon>
        <taxon>Pseudomonadati</taxon>
        <taxon>Pseudomonadota</taxon>
        <taxon>Gammaproteobacteria</taxon>
        <taxon>Aeromonadales</taxon>
        <taxon>Aeromonadaceae</taxon>
        <taxon>Aeromonas</taxon>
    </lineage>
</organism>
<dbReference type="AlphaFoldDB" id="A0AAD3U8C0"/>
<proteinExistence type="predicted"/>
<dbReference type="EMBL" id="DACTUL010000004">
    <property type="protein sequence ID" value="HAT6343182.1"/>
    <property type="molecule type" value="Genomic_DNA"/>
</dbReference>
<gene>
    <name evidence="2" type="ORF">JAJ28_000875</name>
</gene>
<name>A0AAD3U8C0_AERHY</name>
<reference evidence="2" key="2">
    <citation type="submission" date="2020-01" db="EMBL/GenBank/DDBJ databases">
        <authorList>
            <consortium name="NCBI Pathogen Detection Project"/>
        </authorList>
    </citation>
    <scope>NUCLEOTIDE SEQUENCE</scope>
    <source>
        <strain evidence="2">OLC2673_Aeromonas</strain>
    </source>
</reference>
<feature type="coiled-coil region" evidence="1">
    <location>
        <begin position="104"/>
        <end position="131"/>
    </location>
</feature>
<reference evidence="2" key="1">
    <citation type="journal article" date="2018" name="Genome Biol.">
        <title>SKESA: strategic k-mer extension for scrupulous assemblies.</title>
        <authorList>
            <person name="Souvorov A."/>
            <person name="Agarwala R."/>
            <person name="Lipman D.J."/>
        </authorList>
    </citation>
    <scope>NUCLEOTIDE SEQUENCE</scope>
    <source>
        <strain evidence="2">OLC2673_Aeromonas</strain>
    </source>
</reference>
<evidence type="ECO:0000313" key="2">
    <source>
        <dbReference type="EMBL" id="HAT6343182.1"/>
    </source>
</evidence>
<keyword evidence="1" id="KW-0175">Coiled coil</keyword>
<accession>A0AAD3U8C0</accession>
<dbReference type="RefSeq" id="WP_266141798.1">
    <property type="nucleotide sequence ID" value="NZ_CP188773.1"/>
</dbReference>
<evidence type="ECO:0000313" key="3">
    <source>
        <dbReference type="Proteomes" id="UP000859505"/>
    </source>
</evidence>
<evidence type="ECO:0000256" key="1">
    <source>
        <dbReference type="SAM" id="Coils"/>
    </source>
</evidence>
<protein>
    <submittedName>
        <fullName evidence="2">Uncharacterized protein</fullName>
    </submittedName>
</protein>
<sequence>MKISNKDKAKSLQAYYSETTDARAERISKILMELIPLKVKFPNRTKLSEYVAKKLSEEEGQPVASSTIRRNKKYDDILINYLVKVSPETVAHKKDLAIEFNIVQRSLQKQIEEKELIIKELTRKLNEADALLEKRLALEYSEKYSIQKSRVEKIEVSGGETYEDLFNELYKLILKLEYIKFELKDGVIYDWESDEAIISKSKFPKFFKWLAKKI</sequence>
<dbReference type="Proteomes" id="UP000859505">
    <property type="component" value="Unassembled WGS sequence"/>
</dbReference>
<comment type="caution">
    <text evidence="2">The sequence shown here is derived from an EMBL/GenBank/DDBJ whole genome shotgun (WGS) entry which is preliminary data.</text>
</comment>